<evidence type="ECO:0000256" key="1">
    <source>
        <dbReference type="SAM" id="Phobius"/>
    </source>
</evidence>
<dbReference type="Proteomes" id="UP000604046">
    <property type="component" value="Unassembled WGS sequence"/>
</dbReference>
<dbReference type="AlphaFoldDB" id="A0A812QZ19"/>
<keyword evidence="3" id="KW-1185">Reference proteome</keyword>
<keyword evidence="1" id="KW-0472">Membrane</keyword>
<comment type="caution">
    <text evidence="2">The sequence shown here is derived from an EMBL/GenBank/DDBJ whole genome shotgun (WGS) entry which is preliminary data.</text>
</comment>
<sequence length="145" mass="15804">MPSSRRHRRCILGTLVVVVAVSGFCNDTRGYAMNSGQHEATEMAMSIPHPDDVTALVEKVERRARSLWHGQHCQHAKWSDPLALAGFAAFITISTAVAAIFNEARGCRANASWGRPRRAMRPMRRATSGELAVTLAALNPDLPGL</sequence>
<evidence type="ECO:0000313" key="3">
    <source>
        <dbReference type="Proteomes" id="UP000604046"/>
    </source>
</evidence>
<accession>A0A812QZ19</accession>
<dbReference type="EMBL" id="CAJNDS010002284">
    <property type="protein sequence ID" value="CAE7410649.1"/>
    <property type="molecule type" value="Genomic_DNA"/>
</dbReference>
<reference evidence="2" key="1">
    <citation type="submission" date="2021-02" db="EMBL/GenBank/DDBJ databases">
        <authorList>
            <person name="Dougan E. K."/>
            <person name="Rhodes N."/>
            <person name="Thang M."/>
            <person name="Chan C."/>
        </authorList>
    </citation>
    <scope>NUCLEOTIDE SEQUENCE</scope>
</reference>
<evidence type="ECO:0000313" key="2">
    <source>
        <dbReference type="EMBL" id="CAE7410649.1"/>
    </source>
</evidence>
<feature type="transmembrane region" description="Helical" evidence="1">
    <location>
        <begin position="82"/>
        <end position="101"/>
    </location>
</feature>
<organism evidence="2 3">
    <name type="scientific">Symbiodinium natans</name>
    <dbReference type="NCBI Taxonomy" id="878477"/>
    <lineage>
        <taxon>Eukaryota</taxon>
        <taxon>Sar</taxon>
        <taxon>Alveolata</taxon>
        <taxon>Dinophyceae</taxon>
        <taxon>Suessiales</taxon>
        <taxon>Symbiodiniaceae</taxon>
        <taxon>Symbiodinium</taxon>
    </lineage>
</organism>
<gene>
    <name evidence="2" type="ORF">SNAT2548_LOCUS22336</name>
</gene>
<name>A0A812QZ19_9DINO</name>
<proteinExistence type="predicted"/>
<protein>
    <submittedName>
        <fullName evidence="2">Uncharacterized protein</fullName>
    </submittedName>
</protein>
<keyword evidence="1" id="KW-0812">Transmembrane</keyword>
<keyword evidence="1" id="KW-1133">Transmembrane helix</keyword>